<dbReference type="AlphaFoldDB" id="A0A816UF37"/>
<protein>
    <recommendedName>
        <fullName evidence="2">EGF-like domain-containing protein</fullName>
    </recommendedName>
</protein>
<organism evidence="3 4">
    <name type="scientific">Rotaria magnacalcarata</name>
    <dbReference type="NCBI Taxonomy" id="392030"/>
    <lineage>
        <taxon>Eukaryota</taxon>
        <taxon>Metazoa</taxon>
        <taxon>Spiralia</taxon>
        <taxon>Gnathifera</taxon>
        <taxon>Rotifera</taxon>
        <taxon>Eurotatoria</taxon>
        <taxon>Bdelloidea</taxon>
        <taxon>Philodinida</taxon>
        <taxon>Philodinidae</taxon>
        <taxon>Rotaria</taxon>
    </lineage>
</organism>
<feature type="disulfide bond" evidence="1">
    <location>
        <begin position="59"/>
        <end position="68"/>
    </location>
</feature>
<keyword evidence="1" id="KW-1015">Disulfide bond</keyword>
<reference evidence="3" key="1">
    <citation type="submission" date="2021-02" db="EMBL/GenBank/DDBJ databases">
        <authorList>
            <person name="Nowell W R."/>
        </authorList>
    </citation>
    <scope>NUCLEOTIDE SEQUENCE</scope>
</reference>
<dbReference type="SMART" id="SM00181">
    <property type="entry name" value="EGF"/>
    <property type="match status" value="1"/>
</dbReference>
<dbReference type="PROSITE" id="PS01186">
    <property type="entry name" value="EGF_2"/>
    <property type="match status" value="1"/>
</dbReference>
<dbReference type="PROSITE" id="PS50026">
    <property type="entry name" value="EGF_3"/>
    <property type="match status" value="1"/>
</dbReference>
<evidence type="ECO:0000313" key="4">
    <source>
        <dbReference type="Proteomes" id="UP000663824"/>
    </source>
</evidence>
<comment type="caution">
    <text evidence="1">Lacks conserved residue(s) required for the propagation of feature annotation.</text>
</comment>
<gene>
    <name evidence="3" type="ORF">MBJ925_LOCUS23944</name>
</gene>
<accession>A0A816UF37</accession>
<name>A0A816UF37_9BILA</name>
<feature type="domain" description="EGF-like" evidence="2">
    <location>
        <begin position="26"/>
        <end position="69"/>
    </location>
</feature>
<evidence type="ECO:0000259" key="2">
    <source>
        <dbReference type="PROSITE" id="PS50026"/>
    </source>
</evidence>
<dbReference type="InterPro" id="IPR000742">
    <property type="entry name" value="EGF"/>
</dbReference>
<dbReference type="EMBL" id="CAJNRE010012347">
    <property type="protein sequence ID" value="CAF2109617.1"/>
    <property type="molecule type" value="Genomic_DNA"/>
</dbReference>
<comment type="caution">
    <text evidence="3">The sequence shown here is derived from an EMBL/GenBank/DDBJ whole genome shotgun (WGS) entry which is preliminary data.</text>
</comment>
<dbReference type="SUPFAM" id="SSF57196">
    <property type="entry name" value="EGF/Laminin"/>
    <property type="match status" value="1"/>
</dbReference>
<dbReference type="Gene3D" id="2.10.25.10">
    <property type="entry name" value="Laminin"/>
    <property type="match status" value="1"/>
</dbReference>
<dbReference type="PROSITE" id="PS00022">
    <property type="entry name" value="EGF_1"/>
    <property type="match status" value="2"/>
</dbReference>
<proteinExistence type="predicted"/>
<dbReference type="Proteomes" id="UP000663824">
    <property type="component" value="Unassembled WGS sequence"/>
</dbReference>
<sequence>MCISVKQKSVCICPMNRFGPTCRIQTSHICHEKTCQNKGTCLTLDVNVRAALNQFYCACPVGFIGFKCEKETARLNIHFESKMIAKYRYMPIMVVRLIYIYQYIQPDDSYRRRLKNVQLEKPLPIFHQNRELYQFHFAFIQLAIERNRCPCIDPSFNEKILNLVSLQRAKFYQEPCHNYSTLFCFHNDICMCICDQFRLTQFFIFMHRLMNCANTHLCLNDSLCLSTMFFW</sequence>
<dbReference type="Pfam" id="PF00008">
    <property type="entry name" value="EGF"/>
    <property type="match status" value="1"/>
</dbReference>
<evidence type="ECO:0000313" key="3">
    <source>
        <dbReference type="EMBL" id="CAF2109617.1"/>
    </source>
</evidence>
<evidence type="ECO:0000256" key="1">
    <source>
        <dbReference type="PROSITE-ProRule" id="PRU00076"/>
    </source>
</evidence>
<keyword evidence="1" id="KW-0245">EGF-like domain</keyword>